<comment type="caution">
    <text evidence="8">The sequence shown here is derived from an EMBL/GenBank/DDBJ whole genome shotgun (WGS) entry which is preliminary data.</text>
</comment>
<keyword evidence="2" id="KW-0255">Endonuclease</keyword>
<dbReference type="PROSITE" id="PS01123">
    <property type="entry name" value="TNASE_1"/>
    <property type="match status" value="1"/>
</dbReference>
<accession>A0A6B3VY55</accession>
<dbReference type="SUPFAM" id="SSF50199">
    <property type="entry name" value="Staphylococcal nuclease"/>
    <property type="match status" value="1"/>
</dbReference>
<dbReference type="PROSITE" id="PS51257">
    <property type="entry name" value="PROKAR_LIPOPROTEIN"/>
    <property type="match status" value="1"/>
</dbReference>
<proteinExistence type="predicted"/>
<dbReference type="RefSeq" id="WP_163243450.1">
    <property type="nucleotide sequence ID" value="NZ_JAAIWN010000066.1"/>
</dbReference>
<keyword evidence="5" id="KW-0732">Signal</keyword>
<organism evidence="8 9">
    <name type="scientific">Bacillus aquiflavi</name>
    <dbReference type="NCBI Taxonomy" id="2672567"/>
    <lineage>
        <taxon>Bacteria</taxon>
        <taxon>Bacillati</taxon>
        <taxon>Bacillota</taxon>
        <taxon>Bacilli</taxon>
        <taxon>Bacillales</taxon>
        <taxon>Bacillaceae</taxon>
        <taxon>Bacillus</taxon>
    </lineage>
</organism>
<evidence type="ECO:0000256" key="3">
    <source>
        <dbReference type="ARBA" id="ARBA00022801"/>
    </source>
</evidence>
<dbReference type="Gene3D" id="2.40.50.90">
    <property type="match status" value="1"/>
</dbReference>
<dbReference type="EMBL" id="JACEIO010000064">
    <property type="protein sequence ID" value="MBA4538689.1"/>
    <property type="molecule type" value="Genomic_DNA"/>
</dbReference>
<keyword evidence="9" id="KW-1185">Reference proteome</keyword>
<dbReference type="AlphaFoldDB" id="A0A6B3VY55"/>
<reference evidence="8 9" key="1">
    <citation type="submission" date="2020-02" db="EMBL/GenBank/DDBJ databases">
        <title>Bacillus aquiflavi sp. nov., isolated from yellow water of strong flavor Chinese baijiu in Yibin region of China.</title>
        <authorList>
            <person name="Xie J."/>
        </authorList>
    </citation>
    <scope>NUCLEOTIDE SEQUENCE [LARGE SCALE GENOMIC DNA]</scope>
    <source>
        <strain evidence="8 9">3H-10</strain>
    </source>
</reference>
<protein>
    <submittedName>
        <fullName evidence="8">Thermonuclease family protein</fullName>
    </submittedName>
</protein>
<feature type="region of interest" description="Disordered" evidence="4">
    <location>
        <begin position="194"/>
        <end position="225"/>
    </location>
</feature>
<evidence type="ECO:0000256" key="1">
    <source>
        <dbReference type="ARBA" id="ARBA00022722"/>
    </source>
</evidence>
<name>A0A6B3VY55_9BACI</name>
<feature type="signal peptide" evidence="5">
    <location>
        <begin position="1"/>
        <end position="18"/>
    </location>
</feature>
<dbReference type="SMART" id="SM00318">
    <property type="entry name" value="SNc"/>
    <property type="match status" value="1"/>
</dbReference>
<evidence type="ECO:0000259" key="6">
    <source>
        <dbReference type="PROSITE" id="PS50830"/>
    </source>
</evidence>
<feature type="compositionally biased region" description="Low complexity" evidence="4">
    <location>
        <begin position="200"/>
        <end position="216"/>
    </location>
</feature>
<evidence type="ECO:0000313" key="10">
    <source>
        <dbReference type="Proteomes" id="UP000570010"/>
    </source>
</evidence>
<evidence type="ECO:0000313" key="8">
    <source>
        <dbReference type="EMBL" id="NEY83049.1"/>
    </source>
</evidence>
<dbReference type="PROSITE" id="PS50830">
    <property type="entry name" value="TNASE_3"/>
    <property type="match status" value="1"/>
</dbReference>
<dbReference type="PANTHER" id="PTHR12302">
    <property type="entry name" value="EBNA2 BINDING PROTEIN P100"/>
    <property type="match status" value="1"/>
</dbReference>
<gene>
    <name evidence="8" type="ORF">G4D64_16485</name>
    <name evidence="7" type="ORF">H1Z61_16545</name>
</gene>
<evidence type="ECO:0000256" key="4">
    <source>
        <dbReference type="SAM" id="MobiDB-lite"/>
    </source>
</evidence>
<dbReference type="Pfam" id="PF00565">
    <property type="entry name" value="SNase"/>
    <property type="match status" value="1"/>
</dbReference>
<dbReference type="InterPro" id="IPR002071">
    <property type="entry name" value="Thermonucl_AS"/>
</dbReference>
<evidence type="ECO:0000313" key="7">
    <source>
        <dbReference type="EMBL" id="MBA4538689.1"/>
    </source>
</evidence>
<feature type="domain" description="TNase-like" evidence="6">
    <location>
        <begin position="52"/>
        <end position="184"/>
    </location>
</feature>
<keyword evidence="1" id="KW-0540">Nuclease</keyword>
<keyword evidence="3" id="KW-0378">Hydrolase</keyword>
<dbReference type="InterPro" id="IPR016071">
    <property type="entry name" value="Staphylococal_nuclease_OB-fold"/>
</dbReference>
<reference evidence="7 10" key="2">
    <citation type="submission" date="2020-07" db="EMBL/GenBank/DDBJ databases">
        <authorList>
            <person name="Feng H."/>
        </authorList>
    </citation>
    <scope>NUCLEOTIDE SEQUENCE [LARGE SCALE GENOMIC DNA]</scope>
    <source>
        <strain evidence="10">s-12</strain>
        <strain evidence="7">S-12</strain>
    </source>
</reference>
<dbReference type="Proteomes" id="UP000472971">
    <property type="component" value="Unassembled WGS sequence"/>
</dbReference>
<dbReference type="Proteomes" id="UP000570010">
    <property type="component" value="Unassembled WGS sequence"/>
</dbReference>
<dbReference type="PROSITE" id="PS01284">
    <property type="entry name" value="TNASE_2"/>
    <property type="match status" value="1"/>
</dbReference>
<sequence length="262" mass="29868">MRKLILFLLLSISAIIFSGCGEINETSDKNITETTNTEVQEVETDQAAESHSFMKATVINVVDGDTIDVRFEDGKKERVRLILVDTPETKHPKKPVQPFGPEASDFTKDTLLHQDIKLELDVEERDRYGRILAYVYVNEKMINEMLLEKGLARVAVFPPNTKYVDQFRAIQEKAQKEERGIWSLENYVTDKGYETDHSEQQNSPSTQTSNSCQSPTIKGNINSKGEKIYHVPSGDFYDRTIAEEMFCSEDEAVQAGYRKSQR</sequence>
<dbReference type="CDD" id="cd00175">
    <property type="entry name" value="SNc"/>
    <property type="match status" value="1"/>
</dbReference>
<dbReference type="GO" id="GO:0003676">
    <property type="term" value="F:nucleic acid binding"/>
    <property type="evidence" value="ECO:0007669"/>
    <property type="project" value="InterPro"/>
</dbReference>
<dbReference type="EMBL" id="JAAIWN010000066">
    <property type="protein sequence ID" value="NEY83049.1"/>
    <property type="molecule type" value="Genomic_DNA"/>
</dbReference>
<dbReference type="InterPro" id="IPR035437">
    <property type="entry name" value="SNase_OB-fold_sf"/>
</dbReference>
<evidence type="ECO:0000313" key="9">
    <source>
        <dbReference type="Proteomes" id="UP000472971"/>
    </source>
</evidence>
<dbReference type="GO" id="GO:0016787">
    <property type="term" value="F:hydrolase activity"/>
    <property type="evidence" value="ECO:0007669"/>
    <property type="project" value="UniProtKB-KW"/>
</dbReference>
<evidence type="ECO:0000256" key="5">
    <source>
        <dbReference type="SAM" id="SignalP"/>
    </source>
</evidence>
<evidence type="ECO:0000256" key="2">
    <source>
        <dbReference type="ARBA" id="ARBA00022759"/>
    </source>
</evidence>
<dbReference type="PANTHER" id="PTHR12302:SF3">
    <property type="entry name" value="SERINE_THREONINE-PROTEIN KINASE 31"/>
    <property type="match status" value="1"/>
</dbReference>
<dbReference type="GO" id="GO:0004519">
    <property type="term" value="F:endonuclease activity"/>
    <property type="evidence" value="ECO:0007669"/>
    <property type="project" value="UniProtKB-KW"/>
</dbReference>
<feature type="chain" id="PRO_5038310133" evidence="5">
    <location>
        <begin position="19"/>
        <end position="262"/>
    </location>
</feature>